<dbReference type="SMR" id="A0A5K1UAU5"/>
<dbReference type="PROSITE" id="PS50848">
    <property type="entry name" value="START"/>
    <property type="match status" value="1"/>
</dbReference>
<sequence>MYKNKNQQEQYINSNETLQDEEIEKEIIKDEEITITNREDIEVFSLEKEERNIKRIKEIEEIKTTLNYKDLDDMMKMLRKKERESQSKDMFIPYIQNTDFAGILLMEEASDPRYTYSLSSGVDVWRRKVNGSTWNGVARAIIPNITPKQMSELYWDYTKRRKWDSFYTVIEDLEILGNGNRVSRTATWTPKMFKQRDYVHVREVIETENCCIGVYLPAEHKEAPIGIQGFIRGYVNFSGFVFRKQGRDCLCTLMTQTDISVPLPDFLINKFVALAVRLYVRLMKKAGLVYGKVGR</sequence>
<dbReference type="EMBL" id="BDEQ01000001">
    <property type="protein sequence ID" value="GAT92956.1"/>
    <property type="molecule type" value="Genomic_DNA"/>
</dbReference>
<name>A0A5K1UAU5_ENTHI</name>
<dbReference type="VEuPathDB" id="AmoebaDB:EHI5A_125470"/>
<dbReference type="FunFam" id="3.30.530.20:FF:000081">
    <property type="entry name" value="Uncharacterized protein"/>
    <property type="match status" value="1"/>
</dbReference>
<dbReference type="GO" id="GO:0008289">
    <property type="term" value="F:lipid binding"/>
    <property type="evidence" value="ECO:0007669"/>
    <property type="project" value="InterPro"/>
</dbReference>
<organism evidence="2 3">
    <name type="scientific">Entamoeba histolytica</name>
    <dbReference type="NCBI Taxonomy" id="5759"/>
    <lineage>
        <taxon>Eukaryota</taxon>
        <taxon>Amoebozoa</taxon>
        <taxon>Evosea</taxon>
        <taxon>Archamoebae</taxon>
        <taxon>Mastigamoebida</taxon>
        <taxon>Entamoebidae</taxon>
        <taxon>Entamoeba</taxon>
    </lineage>
</organism>
<proteinExistence type="predicted"/>
<gene>
    <name evidence="2" type="ORF">CL6EHI_155260</name>
</gene>
<dbReference type="VEuPathDB" id="AmoebaDB:KM1_157370"/>
<dbReference type="VEuPathDB" id="AmoebaDB:EHI7A_112220"/>
<dbReference type="InterPro" id="IPR051213">
    <property type="entry name" value="START_lipid_transfer"/>
</dbReference>
<reference evidence="2 3" key="1">
    <citation type="submission" date="2016-05" db="EMBL/GenBank/DDBJ databases">
        <title>First whole genome sequencing of Entamoeba histolytica HM1:IMSS-clone-6.</title>
        <authorList>
            <person name="Mukherjee Avik.K."/>
            <person name="Izumyama S."/>
            <person name="Nakada-Tsukui K."/>
            <person name="Nozaki T."/>
        </authorList>
    </citation>
    <scope>NUCLEOTIDE SEQUENCE [LARGE SCALE GENOMIC DNA]</scope>
    <source>
        <strain evidence="2 3">HM1:IMSS clone 6</strain>
    </source>
</reference>
<dbReference type="GO" id="GO:0005737">
    <property type="term" value="C:cytoplasm"/>
    <property type="evidence" value="ECO:0007669"/>
    <property type="project" value="UniProtKB-ARBA"/>
</dbReference>
<evidence type="ECO:0000259" key="1">
    <source>
        <dbReference type="PROSITE" id="PS50848"/>
    </source>
</evidence>
<accession>A0A5K1UAU5</accession>
<dbReference type="Pfam" id="PF01852">
    <property type="entry name" value="START"/>
    <property type="match status" value="1"/>
</dbReference>
<feature type="domain" description="START" evidence="1">
    <location>
        <begin position="138"/>
        <end position="286"/>
    </location>
</feature>
<dbReference type="AlphaFoldDB" id="A0A5K1UAU5"/>
<dbReference type="VEuPathDB" id="AmoebaDB:EHI_155260"/>
<dbReference type="Gene3D" id="3.30.530.20">
    <property type="match status" value="1"/>
</dbReference>
<dbReference type="PANTHER" id="PTHR19308">
    <property type="entry name" value="PHOSPHATIDYLCHOLINE TRANSFER PROTEIN"/>
    <property type="match status" value="1"/>
</dbReference>
<dbReference type="SUPFAM" id="SSF55961">
    <property type="entry name" value="Bet v1-like"/>
    <property type="match status" value="1"/>
</dbReference>
<dbReference type="VEuPathDB" id="AmoebaDB:EHI8A_149100"/>
<dbReference type="OMA" id="WDYSIRR"/>
<evidence type="ECO:0000313" key="2">
    <source>
        <dbReference type="EMBL" id="GAT92956.1"/>
    </source>
</evidence>
<protein>
    <recommendedName>
        <fullName evidence="1">START domain-containing protein</fullName>
    </recommendedName>
</protein>
<dbReference type="Proteomes" id="UP000078387">
    <property type="component" value="Unassembled WGS sequence"/>
</dbReference>
<dbReference type="InterPro" id="IPR002913">
    <property type="entry name" value="START_lipid-bd_dom"/>
</dbReference>
<comment type="caution">
    <text evidence="2">The sequence shown here is derived from an EMBL/GenBank/DDBJ whole genome shotgun (WGS) entry which is preliminary data.</text>
</comment>
<dbReference type="CDD" id="cd00177">
    <property type="entry name" value="START"/>
    <property type="match status" value="1"/>
</dbReference>
<dbReference type="PANTHER" id="PTHR19308:SF14">
    <property type="entry name" value="START DOMAIN-CONTAINING PROTEIN"/>
    <property type="match status" value="1"/>
</dbReference>
<dbReference type="InterPro" id="IPR023393">
    <property type="entry name" value="START-like_dom_sf"/>
</dbReference>
<evidence type="ECO:0000313" key="3">
    <source>
        <dbReference type="Proteomes" id="UP000078387"/>
    </source>
</evidence>